<dbReference type="PANTHER" id="PTHR36154">
    <property type="entry name" value="DNA-BINDING TRANSCRIPTIONAL ACTIVATOR ALPA"/>
    <property type="match status" value="1"/>
</dbReference>
<dbReference type="Proteomes" id="UP000237925">
    <property type="component" value="Chromosome"/>
</dbReference>
<proteinExistence type="predicted"/>
<dbReference type="OrthoDB" id="5398721at2"/>
<sequence length="67" mass="7631">MRVIRIQDVCDKIALSRTSLWRLCKTTDFPRPIQLGGRVAGFLEHEIDAWLEQQAAQRHKAQGVKSG</sequence>
<dbReference type="InterPro" id="IPR052931">
    <property type="entry name" value="Prophage_regulatory_activator"/>
</dbReference>
<dbReference type="InterPro" id="IPR010260">
    <property type="entry name" value="AlpA"/>
</dbReference>
<reference evidence="1 2" key="1">
    <citation type="submission" date="2018-03" db="EMBL/GenBank/DDBJ databases">
        <title>Genome sequencing of Melaminivora sp.</title>
        <authorList>
            <person name="Kim S.-J."/>
            <person name="Heo J."/>
            <person name="Ahn J.-H."/>
            <person name="Kwon S.-W."/>
        </authorList>
    </citation>
    <scope>NUCLEOTIDE SEQUENCE [LARGE SCALE GENOMIC DNA]</scope>
    <source>
        <strain evidence="1 2">SC2-9</strain>
    </source>
</reference>
<evidence type="ECO:0000313" key="2">
    <source>
        <dbReference type="Proteomes" id="UP000237925"/>
    </source>
</evidence>
<evidence type="ECO:0000313" key="1">
    <source>
        <dbReference type="EMBL" id="AVO51105.1"/>
    </source>
</evidence>
<dbReference type="PANTHER" id="PTHR36154:SF1">
    <property type="entry name" value="DNA-BINDING TRANSCRIPTIONAL ACTIVATOR ALPA"/>
    <property type="match status" value="1"/>
</dbReference>
<name>A0A2R3QH51_9BURK</name>
<accession>A0A2R3QH51</accession>
<dbReference type="EMBL" id="CP027667">
    <property type="protein sequence ID" value="AVO51105.1"/>
    <property type="molecule type" value="Genomic_DNA"/>
</dbReference>
<gene>
    <name evidence="1" type="ORF">C6568_12065</name>
</gene>
<dbReference type="AlphaFoldDB" id="A0A2R3QH51"/>
<dbReference type="Pfam" id="PF05930">
    <property type="entry name" value="Phage_AlpA"/>
    <property type="match status" value="1"/>
</dbReference>
<dbReference type="Gene3D" id="1.10.238.160">
    <property type="match status" value="1"/>
</dbReference>
<organism evidence="1 2">
    <name type="scientific">Melaminivora suipulveris</name>
    <dbReference type="NCBI Taxonomy" id="2109913"/>
    <lineage>
        <taxon>Bacteria</taxon>
        <taxon>Pseudomonadati</taxon>
        <taxon>Pseudomonadota</taxon>
        <taxon>Betaproteobacteria</taxon>
        <taxon>Burkholderiales</taxon>
        <taxon>Comamonadaceae</taxon>
        <taxon>Melaminivora</taxon>
    </lineage>
</organism>
<protein>
    <submittedName>
        <fullName evidence="1">Transcriptional regulator</fullName>
    </submittedName>
</protein>
<dbReference type="KEGG" id="mela:C6568_12065"/>
<keyword evidence="2" id="KW-1185">Reference proteome</keyword>